<protein>
    <submittedName>
        <fullName evidence="2">Uncharacterized protein</fullName>
    </submittedName>
</protein>
<evidence type="ECO:0000313" key="2">
    <source>
        <dbReference type="EMBL" id="DAE01306.1"/>
    </source>
</evidence>
<proteinExistence type="predicted"/>
<organism evidence="2">
    <name type="scientific">Siphoviridae sp. ctJcm18</name>
    <dbReference type="NCBI Taxonomy" id="2825433"/>
    <lineage>
        <taxon>Viruses</taxon>
        <taxon>Duplodnaviria</taxon>
        <taxon>Heunggongvirae</taxon>
        <taxon>Uroviricota</taxon>
        <taxon>Caudoviricetes</taxon>
    </lineage>
</organism>
<feature type="compositionally biased region" description="Polar residues" evidence="1">
    <location>
        <begin position="109"/>
        <end position="118"/>
    </location>
</feature>
<feature type="region of interest" description="Disordered" evidence="1">
    <location>
        <begin position="98"/>
        <end position="120"/>
    </location>
</feature>
<dbReference type="EMBL" id="BK015323">
    <property type="protein sequence ID" value="DAE01306.1"/>
    <property type="molecule type" value="Genomic_DNA"/>
</dbReference>
<feature type="compositionally biased region" description="Low complexity" evidence="1">
    <location>
        <begin position="39"/>
        <end position="48"/>
    </location>
</feature>
<evidence type="ECO:0000256" key="1">
    <source>
        <dbReference type="SAM" id="MobiDB-lite"/>
    </source>
</evidence>
<sequence>MANISKIKLPNVDTPYNIADSTARSTAAQAATDAETALTTANEAKTAASNAQSTADSKTANSITMNGSSNANPTFYAPTTAGTNGYFLKSNGSGVPTWEAMSSGPDIVVSSSQPSGQKNGDFWYQIV</sequence>
<name>A0A8S5P2U5_9CAUD</name>
<reference evidence="2" key="1">
    <citation type="journal article" date="2021" name="Proc. Natl. Acad. Sci. U.S.A.">
        <title>A Catalog of Tens of Thousands of Viruses from Human Metagenomes Reveals Hidden Associations with Chronic Diseases.</title>
        <authorList>
            <person name="Tisza M.J."/>
            <person name="Buck C.B."/>
        </authorList>
    </citation>
    <scope>NUCLEOTIDE SEQUENCE</scope>
    <source>
        <strain evidence="2">CtJcm18</strain>
    </source>
</reference>
<feature type="compositionally biased region" description="Polar residues" evidence="1">
    <location>
        <begin position="49"/>
        <end position="73"/>
    </location>
</feature>
<accession>A0A8S5P2U5</accession>
<feature type="region of interest" description="Disordered" evidence="1">
    <location>
        <begin position="39"/>
        <end position="76"/>
    </location>
</feature>